<evidence type="ECO:0000256" key="1">
    <source>
        <dbReference type="SAM" id="MobiDB-lite"/>
    </source>
</evidence>
<dbReference type="Proteomes" id="UP000540656">
    <property type="component" value="Unassembled WGS sequence"/>
</dbReference>
<accession>A0A7Y9S2D8</accession>
<keyword evidence="3" id="KW-1185">Reference proteome</keyword>
<sequence length="261" mass="27807">MAPTTRPQRRLPARVYWVRRVVVFGTAFLLVFGLARLLSGGSDAQETGTDGTASIVSGAQSGAAKPSASASAKPSPTAKATRKPAKKKTKQPLAQPSGPCNPADIVVAPTVKRQAADGRIEIPFELRTKVAACSWTVSDKSLVIRISSGKDQIWSSQECAKIPSKDVVIRAAKPAEIVFVWNGRRSGEDCTRTAKWALPGFYHVTAAAFGGEPEDKQFELTAPSPKKIYKTEKPKPSKKKSKATTKPSASHSPSGAVEPND</sequence>
<organism evidence="2 3">
    <name type="scientific">Nocardioides daedukensis</name>
    <dbReference type="NCBI Taxonomy" id="634462"/>
    <lineage>
        <taxon>Bacteria</taxon>
        <taxon>Bacillati</taxon>
        <taxon>Actinomycetota</taxon>
        <taxon>Actinomycetes</taxon>
        <taxon>Propionibacteriales</taxon>
        <taxon>Nocardioidaceae</taxon>
        <taxon>Nocardioides</taxon>
    </lineage>
</organism>
<evidence type="ECO:0000313" key="2">
    <source>
        <dbReference type="EMBL" id="NYG58913.1"/>
    </source>
</evidence>
<proteinExistence type="predicted"/>
<name>A0A7Y9S2D8_9ACTN</name>
<reference evidence="2 3" key="1">
    <citation type="submission" date="2020-07" db="EMBL/GenBank/DDBJ databases">
        <title>Sequencing the genomes of 1000 actinobacteria strains.</title>
        <authorList>
            <person name="Klenk H.-P."/>
        </authorList>
    </citation>
    <scope>NUCLEOTIDE SEQUENCE [LARGE SCALE GENOMIC DNA]</scope>
    <source>
        <strain evidence="2 3">DSM 23819</strain>
    </source>
</reference>
<protein>
    <recommendedName>
        <fullName evidence="4">DUF4232 domain-containing protein</fullName>
    </recommendedName>
</protein>
<evidence type="ECO:0000313" key="3">
    <source>
        <dbReference type="Proteomes" id="UP000540656"/>
    </source>
</evidence>
<evidence type="ECO:0008006" key="4">
    <source>
        <dbReference type="Google" id="ProtNLM"/>
    </source>
</evidence>
<feature type="region of interest" description="Disordered" evidence="1">
    <location>
        <begin position="213"/>
        <end position="261"/>
    </location>
</feature>
<feature type="compositionally biased region" description="Low complexity" evidence="1">
    <location>
        <begin position="57"/>
        <end position="79"/>
    </location>
</feature>
<dbReference type="AlphaFoldDB" id="A0A7Y9S2D8"/>
<dbReference type="RefSeq" id="WP_179502025.1">
    <property type="nucleotide sequence ID" value="NZ_JACCAA010000001.1"/>
</dbReference>
<dbReference type="EMBL" id="JACCAA010000001">
    <property type="protein sequence ID" value="NYG58913.1"/>
    <property type="molecule type" value="Genomic_DNA"/>
</dbReference>
<comment type="caution">
    <text evidence="2">The sequence shown here is derived from an EMBL/GenBank/DDBJ whole genome shotgun (WGS) entry which is preliminary data.</text>
</comment>
<feature type="compositionally biased region" description="Polar residues" evidence="1">
    <location>
        <begin position="42"/>
        <end position="55"/>
    </location>
</feature>
<feature type="region of interest" description="Disordered" evidence="1">
    <location>
        <begin position="42"/>
        <end position="101"/>
    </location>
</feature>
<gene>
    <name evidence="2" type="ORF">BJ980_001836</name>
</gene>
<feature type="compositionally biased region" description="Basic residues" evidence="1">
    <location>
        <begin position="80"/>
        <end position="90"/>
    </location>
</feature>